<dbReference type="Gene3D" id="3.40.190.10">
    <property type="entry name" value="Periplasmic binding protein-like II"/>
    <property type="match status" value="2"/>
</dbReference>
<evidence type="ECO:0000313" key="4">
    <source>
        <dbReference type="EMBL" id="GEK56526.1"/>
    </source>
</evidence>
<dbReference type="OrthoDB" id="9790048at2"/>
<comment type="caution">
    <text evidence="4">The sequence shown here is derived from an EMBL/GenBank/DDBJ whole genome shotgun (WGS) entry which is preliminary data.</text>
</comment>
<dbReference type="InterPro" id="IPR024370">
    <property type="entry name" value="PBP_domain"/>
</dbReference>
<feature type="chain" id="PRO_5022234450" evidence="2">
    <location>
        <begin position="21"/>
        <end position="310"/>
    </location>
</feature>
<accession>A0A510XZM8</accession>
<dbReference type="AlphaFoldDB" id="A0A510XZM8"/>
<evidence type="ECO:0000256" key="1">
    <source>
        <dbReference type="ARBA" id="ARBA00022729"/>
    </source>
</evidence>
<organism evidence="4 5">
    <name type="scientific">Pseudoalteromonas espejiana</name>
    <dbReference type="NCBI Taxonomy" id="28107"/>
    <lineage>
        <taxon>Bacteria</taxon>
        <taxon>Pseudomonadati</taxon>
        <taxon>Pseudomonadota</taxon>
        <taxon>Gammaproteobacteria</taxon>
        <taxon>Alteromonadales</taxon>
        <taxon>Pseudoalteromonadaceae</taxon>
        <taxon>Pseudoalteromonas</taxon>
    </lineage>
</organism>
<keyword evidence="1 2" id="KW-0732">Signal</keyword>
<evidence type="ECO:0000313" key="5">
    <source>
        <dbReference type="Proteomes" id="UP000321419"/>
    </source>
</evidence>
<evidence type="ECO:0000259" key="3">
    <source>
        <dbReference type="Pfam" id="PF12849"/>
    </source>
</evidence>
<dbReference type="PANTHER" id="PTHR30570:SF1">
    <property type="entry name" value="PHOSPHATE-BINDING PROTEIN PSTS"/>
    <property type="match status" value="1"/>
</dbReference>
<name>A0A510XZM8_9GAMM</name>
<dbReference type="RefSeq" id="WP_089347718.1">
    <property type="nucleotide sequence ID" value="NZ_BJUM01000042.1"/>
</dbReference>
<proteinExistence type="predicted"/>
<dbReference type="SUPFAM" id="SSF53850">
    <property type="entry name" value="Periplasmic binding protein-like II"/>
    <property type="match status" value="1"/>
</dbReference>
<feature type="signal peptide" evidence="2">
    <location>
        <begin position="1"/>
        <end position="20"/>
    </location>
</feature>
<dbReference type="PANTHER" id="PTHR30570">
    <property type="entry name" value="PERIPLASMIC PHOSPHATE BINDING COMPONENT OF PHOSPHATE ABC TRANSPORTER"/>
    <property type="match status" value="1"/>
</dbReference>
<keyword evidence="5" id="KW-1185">Reference proteome</keyword>
<reference evidence="4 5" key="1">
    <citation type="submission" date="2019-07" db="EMBL/GenBank/DDBJ databases">
        <title>Whole genome shotgun sequence of Pseudoalteromonas espejiana NBRC 102222.</title>
        <authorList>
            <person name="Hosoyama A."/>
            <person name="Uohara A."/>
            <person name="Ohji S."/>
            <person name="Ichikawa N."/>
        </authorList>
    </citation>
    <scope>NUCLEOTIDE SEQUENCE [LARGE SCALE GENOMIC DNA]</scope>
    <source>
        <strain evidence="4 5">NBRC 102222</strain>
    </source>
</reference>
<gene>
    <name evidence="4" type="ORF">PES01_33710</name>
</gene>
<dbReference type="EMBL" id="BJUM01000042">
    <property type="protein sequence ID" value="GEK56526.1"/>
    <property type="molecule type" value="Genomic_DNA"/>
</dbReference>
<sequence>MIKNLILAVSVLVSASNVTTAPPSNFSDHKPILVGGSSSVSQLLEIVKPEFEKQTNTLMQVRSMGSDKGIKAIGQNIIDIGTSSRYLTHEEQALYPQIRQVVIAQDALVFFTNKKNKIDSLSVQQLTDIYAGKYKTWQEINPNYTPQSERDNKILLFSKAYNHGTFDVLLEFLNLGYMKIPSNNTIKLKYAGNRGLFPKTEVHMYDEFNQALGIVQRMPNAIAFDSYGAVSKMLGSKKINKVNLLGIDGVAVNDATIKSGEYTFVRPLILLVNSQSERSVEQVELLLNFLKKDTIKTALTEHHYSLVENN</sequence>
<feature type="domain" description="PBP" evidence="3">
    <location>
        <begin position="31"/>
        <end position="276"/>
    </location>
</feature>
<dbReference type="InterPro" id="IPR050811">
    <property type="entry name" value="Phosphate_ABC_transporter"/>
</dbReference>
<dbReference type="Pfam" id="PF12849">
    <property type="entry name" value="PBP_like_2"/>
    <property type="match status" value="1"/>
</dbReference>
<protein>
    <submittedName>
        <fullName evidence="4">Phosphate-binding protein</fullName>
    </submittedName>
</protein>
<dbReference type="Proteomes" id="UP000321419">
    <property type="component" value="Unassembled WGS sequence"/>
</dbReference>
<evidence type="ECO:0000256" key="2">
    <source>
        <dbReference type="SAM" id="SignalP"/>
    </source>
</evidence>